<dbReference type="InterPro" id="IPR018951">
    <property type="entry name" value="Fumarase_C_C"/>
</dbReference>
<gene>
    <name evidence="3 7" type="primary">fumC</name>
    <name evidence="7" type="ORF">ACFFRH_35530</name>
</gene>
<evidence type="ECO:0000313" key="8">
    <source>
        <dbReference type="Proteomes" id="UP001589610"/>
    </source>
</evidence>
<feature type="site" description="Important for catalytic activity" evidence="3">
    <location>
        <position position="368"/>
    </location>
</feature>
<dbReference type="InterPro" id="IPR008948">
    <property type="entry name" value="L-Aspartase-like"/>
</dbReference>
<keyword evidence="3" id="KW-0816">Tricarboxylic acid cycle</keyword>
<dbReference type="Gene3D" id="1.10.40.30">
    <property type="entry name" value="Fumarase/aspartase (C-terminal domain)"/>
    <property type="match status" value="1"/>
</dbReference>
<feature type="domain" description="Fumarate lyase N-terminal" evidence="5">
    <location>
        <begin position="49"/>
        <end position="379"/>
    </location>
</feature>
<dbReference type="PROSITE" id="PS00163">
    <property type="entry name" value="FUMARATE_LYASES"/>
    <property type="match status" value="1"/>
</dbReference>
<evidence type="ECO:0000256" key="3">
    <source>
        <dbReference type="HAMAP-Rule" id="MF_00743"/>
    </source>
</evidence>
<evidence type="ECO:0000256" key="2">
    <source>
        <dbReference type="ARBA" id="ARBA00023239"/>
    </source>
</evidence>
<feature type="region of interest" description="Disordered" evidence="4">
    <location>
        <begin position="1"/>
        <end position="24"/>
    </location>
</feature>
<comment type="miscellaneous">
    <text evidence="3">There are 2 substrate-binding sites: the catalytic A site, and the non-catalytic B site that may play a role in the transfer of substrate or product between the active site and the solvent. Alternatively, the B site may bind allosteric effectors.</text>
</comment>
<feature type="compositionally biased region" description="Low complexity" evidence="4">
    <location>
        <begin position="497"/>
        <end position="519"/>
    </location>
</feature>
<comment type="catalytic activity">
    <reaction evidence="3">
        <text>(S)-malate = fumarate + H2O</text>
        <dbReference type="Rhea" id="RHEA:12460"/>
        <dbReference type="ChEBI" id="CHEBI:15377"/>
        <dbReference type="ChEBI" id="CHEBI:15589"/>
        <dbReference type="ChEBI" id="CHEBI:29806"/>
        <dbReference type="EC" id="4.2.1.2"/>
    </reaction>
</comment>
<dbReference type="InterPro" id="IPR005677">
    <property type="entry name" value="Fum_hydII"/>
</dbReference>
<dbReference type="Pfam" id="PF00206">
    <property type="entry name" value="Lyase_1"/>
    <property type="match status" value="1"/>
</dbReference>
<proteinExistence type="inferred from homology"/>
<dbReference type="Pfam" id="PF10415">
    <property type="entry name" value="FumaraseC_C"/>
    <property type="match status" value="1"/>
</dbReference>
<evidence type="ECO:0000259" key="6">
    <source>
        <dbReference type="Pfam" id="PF10415"/>
    </source>
</evidence>
<dbReference type="PANTHER" id="PTHR11444">
    <property type="entry name" value="ASPARTATEAMMONIA/ARGININOSUCCINATE/ADENYLOSUCCINATE LYASE"/>
    <property type="match status" value="1"/>
</dbReference>
<dbReference type="HAMAP" id="MF_00743">
    <property type="entry name" value="FumaraseC"/>
    <property type="match status" value="1"/>
</dbReference>
<dbReference type="Gene3D" id="1.10.275.10">
    <property type="entry name" value="Fumarase/aspartase (N-terminal domain)"/>
    <property type="match status" value="1"/>
</dbReference>
<evidence type="ECO:0000256" key="1">
    <source>
        <dbReference type="ARBA" id="ARBA00009084"/>
    </source>
</evidence>
<dbReference type="NCBIfam" id="TIGR00979">
    <property type="entry name" value="fumC_II"/>
    <property type="match status" value="1"/>
</dbReference>
<comment type="caution">
    <text evidence="7">The sequence shown here is derived from an EMBL/GenBank/DDBJ whole genome shotgun (WGS) entry which is preliminary data.</text>
</comment>
<dbReference type="CDD" id="cd01362">
    <property type="entry name" value="Fumarase_classII"/>
    <property type="match status" value="1"/>
</dbReference>
<feature type="binding site" evidence="3">
    <location>
        <position position="224"/>
    </location>
    <ligand>
        <name>substrate</name>
    </ligand>
</feature>
<dbReference type="InterPro" id="IPR022761">
    <property type="entry name" value="Fumarate_lyase_N"/>
</dbReference>
<dbReference type="InterPro" id="IPR024083">
    <property type="entry name" value="Fumarase/histidase_N"/>
</dbReference>
<sequence length="519" mass="55017">MAAALPAGPGSLTVAARHPRRARQAAPQIGDVPIGLRASGTRTESDSMGEIEVPADHYWGAQTQRSLIHFDIGEDRMPKAVYHAYGVVKKAAALVNGEAGRLPGWKADLICRVCDEVVAGDLDAEFPLYVWQTGSGTQSNMNVNEVISNRAIQLLGGRLGSKEPIHPNDHVNMGQSSNDTFVTAMHIAAVQAATGRLLPALARLRDAAEARGREWEHVVKIGRTHLQDATPLTVGQEWSGYAAQLQDAADNLRHALAGLYRLAIGGTAVGTGLNAPPGFGDAAAARIAALTGLAFTGAPNAFAAQASCDALVRFSAALRTLAVPLFKFANDMRWLGSGPRTGLHELVLPSNEPGSSIMPGKVNPTQAEAVLMVCVQVTGNDTAVSMAGAEGNFELNAFRPVVIDNVLRSMRLLADAMDHFRAYLVEGVRLDTARLRDNVDRSLMMVTALSPAIGYDEAARIAHRALREDLTLRDAALRSGVEEALYDRVVDPERLTRPGVASPAPASPPRTAGPDGNGT</sequence>
<feature type="binding site" evidence="3">
    <location>
        <begin position="135"/>
        <end position="137"/>
    </location>
    <ligand>
        <name>substrate</name>
    </ligand>
</feature>
<dbReference type="EC" id="4.2.1.2" evidence="3"/>
<dbReference type="SUPFAM" id="SSF48557">
    <property type="entry name" value="L-aspartase-like"/>
    <property type="match status" value="1"/>
</dbReference>
<accession>A0ABV5TRV6</accession>
<organism evidence="7 8">
    <name type="scientific">Streptosporangium vulgare</name>
    <dbReference type="NCBI Taxonomy" id="46190"/>
    <lineage>
        <taxon>Bacteria</taxon>
        <taxon>Bacillati</taxon>
        <taxon>Actinomycetota</taxon>
        <taxon>Actinomycetes</taxon>
        <taxon>Streptosporangiales</taxon>
        <taxon>Streptosporangiaceae</taxon>
        <taxon>Streptosporangium</taxon>
    </lineage>
</organism>
<reference evidence="7 8" key="1">
    <citation type="submission" date="2024-09" db="EMBL/GenBank/DDBJ databases">
        <authorList>
            <person name="Sun Q."/>
            <person name="Mori K."/>
        </authorList>
    </citation>
    <scope>NUCLEOTIDE SEQUENCE [LARGE SCALE GENOMIC DNA]</scope>
    <source>
        <strain evidence="7 8">JCM 3028</strain>
    </source>
</reference>
<dbReference type="InterPro" id="IPR020557">
    <property type="entry name" value="Fumarate_lyase_CS"/>
</dbReference>
<feature type="active site" evidence="3">
    <location>
        <position position="355"/>
    </location>
</feature>
<dbReference type="InterPro" id="IPR000362">
    <property type="entry name" value="Fumarate_lyase_fam"/>
</dbReference>
<comment type="function">
    <text evidence="3">Involved in the TCA cycle. Catalyzes the stereospecific interconversion of fumarate to L-malate.</text>
</comment>
<dbReference type="PANTHER" id="PTHR11444:SF1">
    <property type="entry name" value="FUMARATE HYDRATASE, MITOCHONDRIAL"/>
    <property type="match status" value="1"/>
</dbReference>
<evidence type="ECO:0000259" key="5">
    <source>
        <dbReference type="Pfam" id="PF00206"/>
    </source>
</evidence>
<evidence type="ECO:0000256" key="4">
    <source>
        <dbReference type="SAM" id="MobiDB-lite"/>
    </source>
</evidence>
<feature type="domain" description="Fumarase C C-terminal" evidence="6">
    <location>
        <begin position="445"/>
        <end position="497"/>
    </location>
</feature>
<keyword evidence="3" id="KW-0963">Cytoplasm</keyword>
<dbReference type="GO" id="GO:0004333">
    <property type="term" value="F:fumarate hydratase activity"/>
    <property type="evidence" value="ECO:0007669"/>
    <property type="project" value="UniProtKB-EC"/>
</dbReference>
<dbReference type="Gene3D" id="1.20.200.10">
    <property type="entry name" value="Fumarase/aspartase (Central domain)"/>
    <property type="match status" value="1"/>
</dbReference>
<keyword evidence="2 3" id="KW-0456">Lyase</keyword>
<comment type="similarity">
    <text evidence="1 3">Belongs to the class-II fumarase/aspartase family. Fumarase subfamily.</text>
</comment>
<evidence type="ECO:0000313" key="7">
    <source>
        <dbReference type="EMBL" id="MFB9680815.1"/>
    </source>
</evidence>
<keyword evidence="8" id="KW-1185">Reference proteome</keyword>
<comment type="subcellular location">
    <subcellularLocation>
        <location evidence="3">Cytoplasm</location>
    </subcellularLocation>
</comment>
<dbReference type="PRINTS" id="PR00145">
    <property type="entry name" value="ARGSUCLYASE"/>
</dbReference>
<dbReference type="PRINTS" id="PR00149">
    <property type="entry name" value="FUMRATELYASE"/>
</dbReference>
<dbReference type="Proteomes" id="UP001589610">
    <property type="component" value="Unassembled WGS sequence"/>
</dbReference>
<feature type="active site" description="Proton donor/acceptor" evidence="3">
    <location>
        <position position="225"/>
    </location>
</feature>
<feature type="binding site" evidence="3">
    <location>
        <begin position="361"/>
        <end position="363"/>
    </location>
    <ligand>
        <name>substrate</name>
    </ligand>
</feature>
<feature type="binding site" description="in site B" evidence="3">
    <location>
        <begin position="166"/>
        <end position="169"/>
    </location>
    <ligand>
        <name>substrate</name>
    </ligand>
</feature>
<comment type="pathway">
    <text evidence="3">Carbohydrate metabolism; tricarboxylic acid cycle; (S)-malate from fumarate: step 1/1.</text>
</comment>
<feature type="binding site" evidence="3">
    <location>
        <begin position="176"/>
        <end position="178"/>
    </location>
    <ligand>
        <name>substrate</name>
    </ligand>
</feature>
<name>A0ABV5TRV6_9ACTN</name>
<comment type="subunit">
    <text evidence="3">Homotetramer.</text>
</comment>
<feature type="region of interest" description="Disordered" evidence="4">
    <location>
        <begin position="495"/>
        <end position="519"/>
    </location>
</feature>
<feature type="binding site" evidence="3">
    <location>
        <position position="356"/>
    </location>
    <ligand>
        <name>substrate</name>
    </ligand>
</feature>
<dbReference type="RefSeq" id="WP_386161888.1">
    <property type="nucleotide sequence ID" value="NZ_JBHMBS010000026.1"/>
</dbReference>
<protein>
    <recommendedName>
        <fullName evidence="3">Fumarate hydratase class II</fullName>
        <shortName evidence="3">Fumarase C</shortName>
        <ecNumber evidence="3">4.2.1.2</ecNumber>
    </recommendedName>
    <alternativeName>
        <fullName evidence="3">Aerobic fumarase</fullName>
    </alternativeName>
    <alternativeName>
        <fullName evidence="3">Iron-independent fumarase</fullName>
    </alternativeName>
</protein>
<dbReference type="EMBL" id="JBHMBS010000026">
    <property type="protein sequence ID" value="MFB9680815.1"/>
    <property type="molecule type" value="Genomic_DNA"/>
</dbReference>